<name>A4J150_DESRM</name>
<dbReference type="Pfam" id="PF00290">
    <property type="entry name" value="Trp_syntA"/>
    <property type="match status" value="1"/>
</dbReference>
<dbReference type="FunFam" id="3.20.20.70:FF:000037">
    <property type="entry name" value="Tryptophan synthase alpha chain"/>
    <property type="match status" value="1"/>
</dbReference>
<dbReference type="UniPathway" id="UPA00035">
    <property type="reaction ID" value="UER00044"/>
</dbReference>
<dbReference type="InterPro" id="IPR002028">
    <property type="entry name" value="Trp_synthase_suA"/>
</dbReference>
<feature type="active site" description="Proton acceptor" evidence="9">
    <location>
        <position position="52"/>
    </location>
</feature>
<keyword evidence="5 9" id="KW-0822">Tryptophan biosynthesis</keyword>
<dbReference type="Proteomes" id="UP000001556">
    <property type="component" value="Chromosome"/>
</dbReference>
<dbReference type="HAMAP" id="MF_00131">
    <property type="entry name" value="Trp_synth_alpha"/>
    <property type="match status" value="1"/>
</dbReference>
<dbReference type="EC" id="4.2.1.20" evidence="9"/>
<dbReference type="InterPro" id="IPR013785">
    <property type="entry name" value="Aldolase_TIM"/>
</dbReference>
<dbReference type="GO" id="GO:0004834">
    <property type="term" value="F:tryptophan synthase activity"/>
    <property type="evidence" value="ECO:0007669"/>
    <property type="project" value="UniProtKB-UniRule"/>
</dbReference>
<accession>A4J150</accession>
<reference evidence="11 12" key="1">
    <citation type="submission" date="2007-03" db="EMBL/GenBank/DDBJ databases">
        <title>Complete sequence of Desulfotomaculum reducens MI-1.</title>
        <authorList>
            <consortium name="US DOE Joint Genome Institute"/>
            <person name="Copeland A."/>
            <person name="Lucas S."/>
            <person name="Lapidus A."/>
            <person name="Barry K."/>
            <person name="Detter J.C."/>
            <person name="Glavina del Rio T."/>
            <person name="Hammon N."/>
            <person name="Israni S."/>
            <person name="Dalin E."/>
            <person name="Tice H."/>
            <person name="Pitluck S."/>
            <person name="Sims D."/>
            <person name="Brettin T."/>
            <person name="Bruce D."/>
            <person name="Han C."/>
            <person name="Tapia R."/>
            <person name="Schmutz J."/>
            <person name="Larimer F."/>
            <person name="Land M."/>
            <person name="Hauser L."/>
            <person name="Kyrpides N."/>
            <person name="Kim E."/>
            <person name="Tebo B.M."/>
            <person name="Richardson P."/>
        </authorList>
    </citation>
    <scope>NUCLEOTIDE SEQUENCE [LARGE SCALE GENOMIC DNA]</scope>
    <source>
        <strain evidence="11 12">MI-1</strain>
    </source>
</reference>
<keyword evidence="12" id="KW-1185">Reference proteome</keyword>
<evidence type="ECO:0000256" key="9">
    <source>
        <dbReference type="HAMAP-Rule" id="MF_00131"/>
    </source>
</evidence>
<dbReference type="Gene3D" id="3.20.20.70">
    <property type="entry name" value="Aldolase class I"/>
    <property type="match status" value="1"/>
</dbReference>
<dbReference type="HOGENOM" id="CLU_016734_0_0_9"/>
<evidence type="ECO:0000256" key="7">
    <source>
        <dbReference type="ARBA" id="ARBA00023239"/>
    </source>
</evidence>
<organism evidence="11 12">
    <name type="scientific">Desulforamulus reducens (strain ATCC BAA-1160 / DSM 100696 / MI-1)</name>
    <name type="common">Desulfotomaculum reducens</name>
    <dbReference type="NCBI Taxonomy" id="349161"/>
    <lineage>
        <taxon>Bacteria</taxon>
        <taxon>Bacillati</taxon>
        <taxon>Bacillota</taxon>
        <taxon>Clostridia</taxon>
        <taxon>Eubacteriales</taxon>
        <taxon>Peptococcaceae</taxon>
        <taxon>Desulforamulus</taxon>
    </lineage>
</organism>
<evidence type="ECO:0000313" key="12">
    <source>
        <dbReference type="Proteomes" id="UP000001556"/>
    </source>
</evidence>
<protein>
    <recommendedName>
        <fullName evidence="9">Tryptophan synthase alpha chain</fullName>
        <ecNumber evidence="9">4.2.1.20</ecNumber>
    </recommendedName>
</protein>
<dbReference type="eggNOG" id="COG0159">
    <property type="taxonomic scope" value="Bacteria"/>
</dbReference>
<evidence type="ECO:0000256" key="8">
    <source>
        <dbReference type="ARBA" id="ARBA00049047"/>
    </source>
</evidence>
<sequence>MTGVEKINATFNKVREKHEKALVTYVTAGDPDLKTTGRLICSMDRAGADIIEIGIPFSDPSADGPVIQRASARALKEGTNPPAILELVKEVKEQVLAPLILMSYYNPILQYGLLEFCRDAANAGAAGLIVPDLPLEESTELLLAAGQVGLALIPLVAPTTNRRRLARITAAAQAFVYCVTVTGITGTSQNVTGEIEELSKEVREATELPMVAGFGIASPEQAVKVAKYCDGVVVGSALVKLVETHQEDSLEPVANLTRQLKQALVQP</sequence>
<comment type="catalytic activity">
    <reaction evidence="8 9">
        <text>(1S,2R)-1-C-(indol-3-yl)glycerol 3-phosphate + L-serine = D-glyceraldehyde 3-phosphate + L-tryptophan + H2O</text>
        <dbReference type="Rhea" id="RHEA:10532"/>
        <dbReference type="ChEBI" id="CHEBI:15377"/>
        <dbReference type="ChEBI" id="CHEBI:33384"/>
        <dbReference type="ChEBI" id="CHEBI:57912"/>
        <dbReference type="ChEBI" id="CHEBI:58866"/>
        <dbReference type="ChEBI" id="CHEBI:59776"/>
        <dbReference type="EC" id="4.2.1.20"/>
    </reaction>
</comment>
<keyword evidence="7 9" id="KW-0456">Lyase</keyword>
<dbReference type="RefSeq" id="WP_011876641.1">
    <property type="nucleotide sequence ID" value="NC_009253.1"/>
</dbReference>
<dbReference type="PANTHER" id="PTHR43406">
    <property type="entry name" value="TRYPTOPHAN SYNTHASE, ALPHA CHAIN"/>
    <property type="match status" value="1"/>
</dbReference>
<evidence type="ECO:0000256" key="5">
    <source>
        <dbReference type="ARBA" id="ARBA00022822"/>
    </source>
</evidence>
<comment type="similarity">
    <text evidence="9 10">Belongs to the TrpA family.</text>
</comment>
<evidence type="ECO:0000256" key="1">
    <source>
        <dbReference type="ARBA" id="ARBA00003365"/>
    </source>
</evidence>
<evidence type="ECO:0000256" key="6">
    <source>
        <dbReference type="ARBA" id="ARBA00023141"/>
    </source>
</evidence>
<keyword evidence="6 9" id="KW-0057">Aromatic amino acid biosynthesis</keyword>
<dbReference type="KEGG" id="drm:Dred_0254"/>
<dbReference type="PANTHER" id="PTHR43406:SF1">
    <property type="entry name" value="TRYPTOPHAN SYNTHASE ALPHA CHAIN, CHLOROPLASTIC"/>
    <property type="match status" value="1"/>
</dbReference>
<feature type="active site" description="Proton acceptor" evidence="9">
    <location>
        <position position="63"/>
    </location>
</feature>
<dbReference type="STRING" id="349161.Dred_0254"/>
<gene>
    <name evidence="9" type="primary">trpA</name>
    <name evidence="11" type="ordered locus">Dred_0254</name>
</gene>
<evidence type="ECO:0000256" key="3">
    <source>
        <dbReference type="ARBA" id="ARBA00011270"/>
    </source>
</evidence>
<comment type="function">
    <text evidence="1 9">The alpha subunit is responsible for the aldol cleavage of indoleglycerol phosphate to indole and glyceraldehyde 3-phosphate.</text>
</comment>
<dbReference type="SUPFAM" id="SSF51366">
    <property type="entry name" value="Ribulose-phoshate binding barrel"/>
    <property type="match status" value="1"/>
</dbReference>
<comment type="pathway">
    <text evidence="2 9">Amino-acid biosynthesis; L-tryptophan biosynthesis; L-tryptophan from chorismate: step 5/5.</text>
</comment>
<keyword evidence="4 9" id="KW-0028">Amino-acid biosynthesis</keyword>
<dbReference type="CDD" id="cd04724">
    <property type="entry name" value="Tryptophan_synthase_alpha"/>
    <property type="match status" value="1"/>
</dbReference>
<comment type="subunit">
    <text evidence="3 9">Tetramer of two alpha and two beta chains.</text>
</comment>
<dbReference type="EMBL" id="CP000612">
    <property type="protein sequence ID" value="ABO48803.1"/>
    <property type="molecule type" value="Genomic_DNA"/>
</dbReference>
<evidence type="ECO:0000256" key="2">
    <source>
        <dbReference type="ARBA" id="ARBA00004733"/>
    </source>
</evidence>
<proteinExistence type="inferred from homology"/>
<dbReference type="GO" id="GO:0005829">
    <property type="term" value="C:cytosol"/>
    <property type="evidence" value="ECO:0007669"/>
    <property type="project" value="TreeGrafter"/>
</dbReference>
<dbReference type="OrthoDB" id="9804578at2"/>
<evidence type="ECO:0000256" key="10">
    <source>
        <dbReference type="RuleBase" id="RU003662"/>
    </source>
</evidence>
<evidence type="ECO:0000313" key="11">
    <source>
        <dbReference type="EMBL" id="ABO48803.1"/>
    </source>
</evidence>
<dbReference type="InterPro" id="IPR011060">
    <property type="entry name" value="RibuloseP-bd_barrel"/>
</dbReference>
<dbReference type="NCBIfam" id="TIGR00262">
    <property type="entry name" value="trpA"/>
    <property type="match status" value="1"/>
</dbReference>
<evidence type="ECO:0000256" key="4">
    <source>
        <dbReference type="ARBA" id="ARBA00022605"/>
    </source>
</evidence>
<dbReference type="AlphaFoldDB" id="A4J150"/>